<dbReference type="EMBL" id="HACA01023858">
    <property type="protein sequence ID" value="CDW41219.1"/>
    <property type="molecule type" value="Transcribed_RNA"/>
</dbReference>
<dbReference type="AlphaFoldDB" id="A0A0K2USG8"/>
<evidence type="ECO:0000313" key="1">
    <source>
        <dbReference type="EMBL" id="CDW41219.1"/>
    </source>
</evidence>
<sequence length="38" mass="4596">MHIRTLSSRKYFLQVRCPLSYVVSLYFQNLNLISNPFF</sequence>
<proteinExistence type="predicted"/>
<accession>A0A0K2USG8</accession>
<organism evidence="1">
    <name type="scientific">Lepeophtheirus salmonis</name>
    <name type="common">Salmon louse</name>
    <name type="synonym">Caligus salmonis</name>
    <dbReference type="NCBI Taxonomy" id="72036"/>
    <lineage>
        <taxon>Eukaryota</taxon>
        <taxon>Metazoa</taxon>
        <taxon>Ecdysozoa</taxon>
        <taxon>Arthropoda</taxon>
        <taxon>Crustacea</taxon>
        <taxon>Multicrustacea</taxon>
        <taxon>Hexanauplia</taxon>
        <taxon>Copepoda</taxon>
        <taxon>Siphonostomatoida</taxon>
        <taxon>Caligidae</taxon>
        <taxon>Lepeophtheirus</taxon>
    </lineage>
</organism>
<reference evidence="1" key="1">
    <citation type="submission" date="2014-05" db="EMBL/GenBank/DDBJ databases">
        <authorList>
            <person name="Chronopoulou M."/>
        </authorList>
    </citation>
    <scope>NUCLEOTIDE SEQUENCE</scope>
    <source>
        <tissue evidence="1">Whole organism</tissue>
    </source>
</reference>
<name>A0A0K2USG8_LEPSM</name>
<protein>
    <submittedName>
        <fullName evidence="1">Uncharacterized protein</fullName>
    </submittedName>
</protein>